<protein>
    <recommendedName>
        <fullName evidence="5">DUF3278 domain-containing protein</fullName>
    </recommendedName>
</protein>
<evidence type="ECO:0000256" key="1">
    <source>
        <dbReference type="SAM" id="Coils"/>
    </source>
</evidence>
<organism evidence="3 4">
    <name type="scientific">Dokdonia pacifica</name>
    <dbReference type="NCBI Taxonomy" id="1627892"/>
    <lineage>
        <taxon>Bacteria</taxon>
        <taxon>Pseudomonadati</taxon>
        <taxon>Bacteroidota</taxon>
        <taxon>Flavobacteriia</taxon>
        <taxon>Flavobacteriales</taxon>
        <taxon>Flavobacteriaceae</taxon>
        <taxon>Dokdonia</taxon>
    </lineage>
</organism>
<dbReference type="AlphaFoldDB" id="A0A238WAN2"/>
<feature type="transmembrane region" description="Helical" evidence="2">
    <location>
        <begin position="123"/>
        <end position="145"/>
    </location>
</feature>
<feature type="transmembrane region" description="Helical" evidence="2">
    <location>
        <begin position="74"/>
        <end position="90"/>
    </location>
</feature>
<evidence type="ECO:0000256" key="2">
    <source>
        <dbReference type="SAM" id="Phobius"/>
    </source>
</evidence>
<keyword evidence="4" id="KW-1185">Reference proteome</keyword>
<reference evidence="3 4" key="1">
    <citation type="submission" date="2017-06" db="EMBL/GenBank/DDBJ databases">
        <authorList>
            <person name="Kim H.J."/>
            <person name="Triplett B.A."/>
        </authorList>
    </citation>
    <scope>NUCLEOTIDE SEQUENCE [LARGE SCALE GENOMIC DNA]</scope>
    <source>
        <strain evidence="3 4">DSM 25597</strain>
    </source>
</reference>
<keyword evidence="2" id="KW-1133">Transmembrane helix</keyword>
<feature type="transmembrane region" description="Helical" evidence="2">
    <location>
        <begin position="52"/>
        <end position="68"/>
    </location>
</feature>
<evidence type="ECO:0000313" key="3">
    <source>
        <dbReference type="EMBL" id="SNR43334.1"/>
    </source>
</evidence>
<feature type="coiled-coil region" evidence="1">
    <location>
        <begin position="7"/>
        <end position="34"/>
    </location>
</feature>
<keyword evidence="2" id="KW-0472">Membrane</keyword>
<feature type="transmembrane region" description="Helical" evidence="2">
    <location>
        <begin position="157"/>
        <end position="179"/>
    </location>
</feature>
<accession>A0A238WAN2</accession>
<gene>
    <name evidence="3" type="ORF">SAMN06265376_101851</name>
</gene>
<name>A0A238WAN2_9FLAO</name>
<keyword evidence="1" id="KW-0175">Coiled coil</keyword>
<keyword evidence="2" id="KW-0812">Transmembrane</keyword>
<evidence type="ECO:0008006" key="5">
    <source>
        <dbReference type="Google" id="ProtNLM"/>
    </source>
</evidence>
<dbReference type="RefSeq" id="WP_089370164.1">
    <property type="nucleotide sequence ID" value="NZ_BMEP01000002.1"/>
</dbReference>
<dbReference type="OrthoDB" id="798611at2"/>
<dbReference type="Proteomes" id="UP000198379">
    <property type="component" value="Unassembled WGS sequence"/>
</dbReference>
<sequence>MNVDDIKNIWKKDMDALEQRVKVNEEKIKALEFNKAKTGFDTLLKVSIAGKNMALVYAVISLCMIYFVSDSVPYILMLIVASGAMVFSYFQHSVLKKIDYGRLSLIQLQKEIAKFRIHTSRTAIYDMSIVAIWLCVAGLSFLKWAKGFDVFQTPEKLSHSAIVFGIMLLVIVFFSKAIYKDYDKKLKKHEADLDVLTTYEDQ</sequence>
<proteinExistence type="predicted"/>
<dbReference type="EMBL" id="FZNY01000001">
    <property type="protein sequence ID" value="SNR43334.1"/>
    <property type="molecule type" value="Genomic_DNA"/>
</dbReference>
<evidence type="ECO:0000313" key="4">
    <source>
        <dbReference type="Proteomes" id="UP000198379"/>
    </source>
</evidence>